<name>A0A6A6KNF7_HEVBR</name>
<sequence length="181" mass="20343">MADKRESSVMESNMANLALPDDKDEVLLLVTAGKTQQKDNYDLCLVGRLLTEKDVNVNVMKIACIPSGWLKELGVFGFELRLDNQWRKRRISVGFGRRIGSGCGMFLVIFRSLGKNGDRNVFKGKKPASISNYCGVIREHIFVESGQLTVGFPHDLGLAIVAKMMGLISLLRRKRLMFRLH</sequence>
<dbReference type="Proteomes" id="UP000467840">
    <property type="component" value="Chromosome 2"/>
</dbReference>
<keyword evidence="1" id="KW-0472">Membrane</keyword>
<keyword evidence="1" id="KW-1133">Transmembrane helix</keyword>
<feature type="transmembrane region" description="Helical" evidence="1">
    <location>
        <begin position="95"/>
        <end position="113"/>
    </location>
</feature>
<protein>
    <submittedName>
        <fullName evidence="2">Uncharacterized protein</fullName>
    </submittedName>
</protein>
<keyword evidence="3" id="KW-1185">Reference proteome</keyword>
<comment type="caution">
    <text evidence="2">The sequence shown here is derived from an EMBL/GenBank/DDBJ whole genome shotgun (WGS) entry which is preliminary data.</text>
</comment>
<organism evidence="2 3">
    <name type="scientific">Hevea brasiliensis</name>
    <name type="common">Para rubber tree</name>
    <name type="synonym">Siphonia brasiliensis</name>
    <dbReference type="NCBI Taxonomy" id="3981"/>
    <lineage>
        <taxon>Eukaryota</taxon>
        <taxon>Viridiplantae</taxon>
        <taxon>Streptophyta</taxon>
        <taxon>Embryophyta</taxon>
        <taxon>Tracheophyta</taxon>
        <taxon>Spermatophyta</taxon>
        <taxon>Magnoliopsida</taxon>
        <taxon>eudicotyledons</taxon>
        <taxon>Gunneridae</taxon>
        <taxon>Pentapetalae</taxon>
        <taxon>rosids</taxon>
        <taxon>fabids</taxon>
        <taxon>Malpighiales</taxon>
        <taxon>Euphorbiaceae</taxon>
        <taxon>Crotonoideae</taxon>
        <taxon>Micrandreae</taxon>
        <taxon>Hevea</taxon>
    </lineage>
</organism>
<dbReference type="AlphaFoldDB" id="A0A6A6KNF7"/>
<accession>A0A6A6KNF7</accession>
<keyword evidence="1" id="KW-0812">Transmembrane</keyword>
<gene>
    <name evidence="2" type="ORF">GH714_013583</name>
</gene>
<dbReference type="EMBL" id="JAAGAX010000015">
    <property type="protein sequence ID" value="KAF2290480.1"/>
    <property type="molecule type" value="Genomic_DNA"/>
</dbReference>
<evidence type="ECO:0000313" key="2">
    <source>
        <dbReference type="EMBL" id="KAF2290480.1"/>
    </source>
</evidence>
<proteinExistence type="predicted"/>
<feature type="transmembrane region" description="Helical" evidence="1">
    <location>
        <begin position="152"/>
        <end position="171"/>
    </location>
</feature>
<evidence type="ECO:0000313" key="3">
    <source>
        <dbReference type="Proteomes" id="UP000467840"/>
    </source>
</evidence>
<evidence type="ECO:0000256" key="1">
    <source>
        <dbReference type="SAM" id="Phobius"/>
    </source>
</evidence>
<reference evidence="2 3" key="1">
    <citation type="journal article" date="2020" name="Mol. Plant">
        <title>The Chromosome-Based Rubber Tree Genome Provides New Insights into Spurge Genome Evolution and Rubber Biosynthesis.</title>
        <authorList>
            <person name="Liu J."/>
            <person name="Shi C."/>
            <person name="Shi C.C."/>
            <person name="Li W."/>
            <person name="Zhang Q.J."/>
            <person name="Zhang Y."/>
            <person name="Li K."/>
            <person name="Lu H.F."/>
            <person name="Shi C."/>
            <person name="Zhu S.T."/>
            <person name="Xiao Z.Y."/>
            <person name="Nan H."/>
            <person name="Yue Y."/>
            <person name="Zhu X.G."/>
            <person name="Wu Y."/>
            <person name="Hong X.N."/>
            <person name="Fan G.Y."/>
            <person name="Tong Y."/>
            <person name="Zhang D."/>
            <person name="Mao C.L."/>
            <person name="Liu Y.L."/>
            <person name="Hao S.J."/>
            <person name="Liu W.Q."/>
            <person name="Lv M.Q."/>
            <person name="Zhang H.B."/>
            <person name="Liu Y."/>
            <person name="Hu-Tang G.R."/>
            <person name="Wang J.P."/>
            <person name="Wang J.H."/>
            <person name="Sun Y.H."/>
            <person name="Ni S.B."/>
            <person name="Chen W.B."/>
            <person name="Zhang X.C."/>
            <person name="Jiao Y.N."/>
            <person name="Eichler E.E."/>
            <person name="Li G.H."/>
            <person name="Liu X."/>
            <person name="Gao L.Z."/>
        </authorList>
    </citation>
    <scope>NUCLEOTIDE SEQUENCE [LARGE SCALE GENOMIC DNA]</scope>
    <source>
        <strain evidence="3">cv. GT1</strain>
        <tissue evidence="2">Leaf</tissue>
    </source>
</reference>